<dbReference type="OrthoDB" id="9782992at2"/>
<dbReference type="CDD" id="cd00299">
    <property type="entry name" value="GST_C_family"/>
    <property type="match status" value="1"/>
</dbReference>
<dbReference type="Pfam" id="PF13417">
    <property type="entry name" value="GST_N_3"/>
    <property type="match status" value="1"/>
</dbReference>
<name>A0A437LVM8_9SPHN</name>
<dbReference type="Gene3D" id="1.20.1050.10">
    <property type="match status" value="1"/>
</dbReference>
<dbReference type="RefSeq" id="WP_127746511.1">
    <property type="nucleotide sequence ID" value="NZ_SACN01000005.1"/>
</dbReference>
<proteinExistence type="predicted"/>
<dbReference type="InterPro" id="IPR010987">
    <property type="entry name" value="Glutathione-S-Trfase_C-like"/>
</dbReference>
<dbReference type="InterPro" id="IPR036282">
    <property type="entry name" value="Glutathione-S-Trfase_C_sf"/>
</dbReference>
<keyword evidence="4" id="KW-1185">Reference proteome</keyword>
<evidence type="ECO:0000259" key="2">
    <source>
        <dbReference type="PROSITE" id="PS50405"/>
    </source>
</evidence>
<dbReference type="InterPro" id="IPR004045">
    <property type="entry name" value="Glutathione_S-Trfase_N"/>
</dbReference>
<evidence type="ECO:0000259" key="1">
    <source>
        <dbReference type="PROSITE" id="PS50404"/>
    </source>
</evidence>
<keyword evidence="3" id="KW-0808">Transferase</keyword>
<dbReference type="PROSITE" id="PS51354">
    <property type="entry name" value="GLUTAREDOXIN_2"/>
    <property type="match status" value="1"/>
</dbReference>
<dbReference type="SFLD" id="SFLDS00019">
    <property type="entry name" value="Glutathione_Transferase_(cytos"/>
    <property type="match status" value="1"/>
</dbReference>
<feature type="domain" description="GST N-terminal" evidence="1">
    <location>
        <begin position="1"/>
        <end position="83"/>
    </location>
</feature>
<dbReference type="Pfam" id="PF13410">
    <property type="entry name" value="GST_C_2"/>
    <property type="match status" value="1"/>
</dbReference>
<comment type="caution">
    <text evidence="3">The sequence shown here is derived from an EMBL/GenBank/DDBJ whole genome shotgun (WGS) entry which is preliminary data.</text>
</comment>
<accession>A0A437LVM8</accession>
<protein>
    <submittedName>
        <fullName evidence="3">Glutathione S-transferase family protein</fullName>
    </submittedName>
</protein>
<dbReference type="CDD" id="cd00570">
    <property type="entry name" value="GST_N_family"/>
    <property type="match status" value="1"/>
</dbReference>
<dbReference type="EMBL" id="SACN01000005">
    <property type="protein sequence ID" value="RVT89439.1"/>
    <property type="molecule type" value="Genomic_DNA"/>
</dbReference>
<dbReference type="GO" id="GO:0016740">
    <property type="term" value="F:transferase activity"/>
    <property type="evidence" value="ECO:0007669"/>
    <property type="project" value="UniProtKB-KW"/>
</dbReference>
<dbReference type="PROSITE" id="PS50404">
    <property type="entry name" value="GST_NTER"/>
    <property type="match status" value="1"/>
</dbReference>
<dbReference type="PROSITE" id="PS50405">
    <property type="entry name" value="GST_CTER"/>
    <property type="match status" value="1"/>
</dbReference>
<dbReference type="InterPro" id="IPR036249">
    <property type="entry name" value="Thioredoxin-like_sf"/>
</dbReference>
<organism evidence="3 4">
    <name type="scientific">Sphingomonas crocodyli</name>
    <dbReference type="NCBI Taxonomy" id="1979270"/>
    <lineage>
        <taxon>Bacteria</taxon>
        <taxon>Pseudomonadati</taxon>
        <taxon>Pseudomonadota</taxon>
        <taxon>Alphaproteobacteria</taxon>
        <taxon>Sphingomonadales</taxon>
        <taxon>Sphingomonadaceae</taxon>
        <taxon>Sphingomonas</taxon>
    </lineage>
</organism>
<dbReference type="Gene3D" id="3.40.30.10">
    <property type="entry name" value="Glutaredoxin"/>
    <property type="match status" value="1"/>
</dbReference>
<gene>
    <name evidence="3" type="ORF">EOD43_22000</name>
</gene>
<dbReference type="PANTHER" id="PTHR44051:SF8">
    <property type="entry name" value="GLUTATHIONE S-TRANSFERASE GSTA"/>
    <property type="match status" value="1"/>
</dbReference>
<dbReference type="InterPro" id="IPR040079">
    <property type="entry name" value="Glutathione_S-Trfase"/>
</dbReference>
<dbReference type="SFLD" id="SFLDG00358">
    <property type="entry name" value="Main_(cytGST)"/>
    <property type="match status" value="1"/>
</dbReference>
<dbReference type="Proteomes" id="UP000282971">
    <property type="component" value="Unassembled WGS sequence"/>
</dbReference>
<dbReference type="SUPFAM" id="SSF47616">
    <property type="entry name" value="GST C-terminal domain-like"/>
    <property type="match status" value="1"/>
</dbReference>
<dbReference type="AlphaFoldDB" id="A0A437LVM8"/>
<dbReference type="SUPFAM" id="SSF52833">
    <property type="entry name" value="Thioredoxin-like"/>
    <property type="match status" value="1"/>
</dbReference>
<evidence type="ECO:0000313" key="4">
    <source>
        <dbReference type="Proteomes" id="UP000282971"/>
    </source>
</evidence>
<feature type="domain" description="GST C-terminal" evidence="2">
    <location>
        <begin position="88"/>
        <end position="214"/>
    </location>
</feature>
<sequence>MALTFWYHPFSSFCRKALIALYEAGIEPDKVEVDLGDAASRDAFLAVWPVGKFPVMRDGASGELLPESSIIIEWVADQHSALGLIPAEAKAARHVRMLDRFFDFEIHQPMQRIVADYLRPEDKRDPFGQAQDRAKLRKGYAIAEGLLGDGPWAAGDAFTLADCSAQPALHFANRVEPLDGHPKLAAYLERLYARPSVARTMDEARPFEAYFPVK</sequence>
<reference evidence="3 4" key="1">
    <citation type="submission" date="2019-01" db="EMBL/GenBank/DDBJ databases">
        <authorList>
            <person name="Chen W.-M."/>
        </authorList>
    </citation>
    <scope>NUCLEOTIDE SEQUENCE [LARGE SCALE GENOMIC DNA]</scope>
    <source>
        <strain evidence="3 4">CCP-7</strain>
    </source>
</reference>
<dbReference type="PANTHER" id="PTHR44051">
    <property type="entry name" value="GLUTATHIONE S-TRANSFERASE-RELATED"/>
    <property type="match status" value="1"/>
</dbReference>
<evidence type="ECO:0000313" key="3">
    <source>
        <dbReference type="EMBL" id="RVT89439.1"/>
    </source>
</evidence>